<comment type="caution">
    <text evidence="2">The sequence shown here is derived from an EMBL/GenBank/DDBJ whole genome shotgun (WGS) entry which is preliminary data.</text>
</comment>
<accession>A0AAW1T5K3</accession>
<feature type="region of interest" description="Disordered" evidence="1">
    <location>
        <begin position="383"/>
        <end position="406"/>
    </location>
</feature>
<feature type="region of interest" description="Disordered" evidence="1">
    <location>
        <begin position="143"/>
        <end position="221"/>
    </location>
</feature>
<reference evidence="2 3" key="1">
    <citation type="journal article" date="2024" name="Nat. Commun.">
        <title>Phylogenomics reveals the evolutionary origins of lichenization in chlorophyte algae.</title>
        <authorList>
            <person name="Puginier C."/>
            <person name="Libourel C."/>
            <person name="Otte J."/>
            <person name="Skaloud P."/>
            <person name="Haon M."/>
            <person name="Grisel S."/>
            <person name="Petersen M."/>
            <person name="Berrin J.G."/>
            <person name="Delaux P.M."/>
            <person name="Dal Grande F."/>
            <person name="Keller J."/>
        </authorList>
    </citation>
    <scope>NUCLEOTIDE SEQUENCE [LARGE SCALE GENOMIC DNA]</scope>
    <source>
        <strain evidence="2 3">SAG 2523</strain>
    </source>
</reference>
<evidence type="ECO:0000313" key="2">
    <source>
        <dbReference type="EMBL" id="KAK9864183.1"/>
    </source>
</evidence>
<protein>
    <submittedName>
        <fullName evidence="2">Uncharacterized protein</fullName>
    </submittedName>
</protein>
<feature type="compositionally biased region" description="Basic residues" evidence="1">
    <location>
        <begin position="396"/>
        <end position="406"/>
    </location>
</feature>
<name>A0AAW1T5K3_9CHLO</name>
<evidence type="ECO:0000256" key="1">
    <source>
        <dbReference type="SAM" id="MobiDB-lite"/>
    </source>
</evidence>
<feature type="compositionally biased region" description="Basic and acidic residues" evidence="1">
    <location>
        <begin position="383"/>
        <end position="395"/>
    </location>
</feature>
<dbReference type="AlphaFoldDB" id="A0AAW1T5K3"/>
<dbReference type="Proteomes" id="UP001485043">
    <property type="component" value="Unassembled WGS sequence"/>
</dbReference>
<keyword evidence="3" id="KW-1185">Reference proteome</keyword>
<proteinExistence type="predicted"/>
<dbReference type="EMBL" id="JALJOV010000383">
    <property type="protein sequence ID" value="KAK9864183.1"/>
    <property type="molecule type" value="Genomic_DNA"/>
</dbReference>
<sequence length="406" mass="44061">MIHTVLYPVSPNQQPFYSSWRATAAWSHLSAKFGGEISSGSITLQLGDDYSRCLFPVIRMILQWTATHGVQIPFVSCPADHACAPETSQQQQAYLPSLLTGSFSLAQEVFKAQRVPATDRSLEASAPPLSSQTLAEPNAVDAVKAAQGTHEDSSPSLAGTRLDPVQPPAKLLPSLGDDAQQSMASSTGAAQSLHMEAGQESKDAPEEQQRERATAPVGSNHADAQVLLSSIDSPIYGVCVGNAFHSIQMEQGAAPNPIPPAAELPKASSSVKAQAGDSCWRSIPDSPQRWEGALDISPEYPDEEEPVRGDPSFQELKNMTSQELAELQDGYQLTREHVGGGRDARPGWVEETCRRILSMRREQATFEANTALWKAELDRRAVENGDFHRGLDNPVHRKRKSKGYRG</sequence>
<feature type="compositionally biased region" description="Basic and acidic residues" evidence="1">
    <location>
        <begin position="197"/>
        <end position="213"/>
    </location>
</feature>
<feature type="compositionally biased region" description="Polar residues" evidence="1">
    <location>
        <begin position="179"/>
        <end position="190"/>
    </location>
</feature>
<organism evidence="2 3">
    <name type="scientific">Apatococcus fuscideae</name>
    <dbReference type="NCBI Taxonomy" id="2026836"/>
    <lineage>
        <taxon>Eukaryota</taxon>
        <taxon>Viridiplantae</taxon>
        <taxon>Chlorophyta</taxon>
        <taxon>core chlorophytes</taxon>
        <taxon>Trebouxiophyceae</taxon>
        <taxon>Chlorellales</taxon>
        <taxon>Chlorellaceae</taxon>
        <taxon>Apatococcus</taxon>
    </lineage>
</organism>
<evidence type="ECO:0000313" key="3">
    <source>
        <dbReference type="Proteomes" id="UP001485043"/>
    </source>
</evidence>
<gene>
    <name evidence="2" type="ORF">WJX84_008836</name>
</gene>